<keyword evidence="1" id="KW-0472">Membrane</keyword>
<feature type="transmembrane region" description="Helical" evidence="1">
    <location>
        <begin position="72"/>
        <end position="90"/>
    </location>
</feature>
<feature type="transmembrane region" description="Helical" evidence="1">
    <location>
        <begin position="32"/>
        <end position="52"/>
    </location>
</feature>
<proteinExistence type="predicted"/>
<name>A0AAJ0GIQ9_9PEZI</name>
<evidence type="ECO:0008006" key="4">
    <source>
        <dbReference type="Google" id="ProtNLM"/>
    </source>
</evidence>
<accession>A0AAJ0GIQ9</accession>
<dbReference type="AlphaFoldDB" id="A0AAJ0GIQ9"/>
<feature type="transmembrane region" description="Helical" evidence="1">
    <location>
        <begin position="97"/>
        <end position="119"/>
    </location>
</feature>
<keyword evidence="1" id="KW-0812">Transmembrane</keyword>
<keyword evidence="1" id="KW-1133">Transmembrane helix</keyword>
<dbReference type="Proteomes" id="UP001271007">
    <property type="component" value="Unassembled WGS sequence"/>
</dbReference>
<feature type="transmembrane region" description="Helical" evidence="1">
    <location>
        <begin position="150"/>
        <end position="171"/>
    </location>
</feature>
<sequence length="210" mass="23004">MHAWVKFGLQVLETTGRDRGVQSGFVSAFAKALRVFQFLSALVSLILFSRRIQYILRLAKRASRSNGAVEGILAAAVAHTLVSLILTFFLKKIAPKIIRWALVILDIFFIGAFIAVAVLTRPGGGSSAPCTSRRIYGVEYNLPRGSNCKLPWGVFSLAIVSTVLHLLTALFQEARDHHKQKKVDQGLENDYGMAENGQNGHMTGNGTNGY</sequence>
<gene>
    <name evidence="2" type="ORF">LTR09_001333</name>
</gene>
<protein>
    <recommendedName>
        <fullName evidence="4">MARVEL domain-containing protein</fullName>
    </recommendedName>
</protein>
<evidence type="ECO:0000313" key="2">
    <source>
        <dbReference type="EMBL" id="KAK3058255.1"/>
    </source>
</evidence>
<comment type="caution">
    <text evidence="2">The sequence shown here is derived from an EMBL/GenBank/DDBJ whole genome shotgun (WGS) entry which is preliminary data.</text>
</comment>
<dbReference type="EMBL" id="JAWDJX010000002">
    <property type="protein sequence ID" value="KAK3058255.1"/>
    <property type="molecule type" value="Genomic_DNA"/>
</dbReference>
<evidence type="ECO:0000256" key="1">
    <source>
        <dbReference type="SAM" id="Phobius"/>
    </source>
</evidence>
<keyword evidence="3" id="KW-1185">Reference proteome</keyword>
<reference evidence="2" key="1">
    <citation type="submission" date="2023-04" db="EMBL/GenBank/DDBJ databases">
        <title>Black Yeasts Isolated from many extreme environments.</title>
        <authorList>
            <person name="Coleine C."/>
            <person name="Stajich J.E."/>
            <person name="Selbmann L."/>
        </authorList>
    </citation>
    <scope>NUCLEOTIDE SEQUENCE</scope>
    <source>
        <strain evidence="2">CCFEE 5312</strain>
    </source>
</reference>
<organism evidence="2 3">
    <name type="scientific">Extremus antarcticus</name>
    <dbReference type="NCBI Taxonomy" id="702011"/>
    <lineage>
        <taxon>Eukaryota</taxon>
        <taxon>Fungi</taxon>
        <taxon>Dikarya</taxon>
        <taxon>Ascomycota</taxon>
        <taxon>Pezizomycotina</taxon>
        <taxon>Dothideomycetes</taxon>
        <taxon>Dothideomycetidae</taxon>
        <taxon>Mycosphaerellales</taxon>
        <taxon>Extremaceae</taxon>
        <taxon>Extremus</taxon>
    </lineage>
</organism>
<evidence type="ECO:0000313" key="3">
    <source>
        <dbReference type="Proteomes" id="UP001271007"/>
    </source>
</evidence>